<sequence length="683" mass="77484">MPATVEPRELDISKAELKEIGEALKKEGFRNLLNEYFQEITDPKNKALYEKELTEFERERGVDVTFIHPAPGYVIKSSVDGKRKAFINICSNEKVDKPSSTITTENGTPGLSWSIPYLQGHPRDDLDKQNQYCKVFDVVFHPDTLHLAKKNARIRNLVNDIALSAVEDSFKVKLDRKNHTFPKMQYKGSEVATVIRKMRKDAAPREEESEIFAQCPYPYPPPKNEYNPKVTTPRINKQEGDTNLYTTPRYIIKHRRRLEMQEYTYAPDSKFHGAIPSDLVVEIDLPLASSAADFNLDIVDKSLCLISEKPAKYKLNVTLPYDVDDESGSAKFDKAKKKLIVVLPVKRGKYNPPDFFREDSGIESDANQNNCSSSEEDVRKNVELLQVIDDKVCEEKQNENSSGVLRTSEEVKSQFLNPDFHYSFPPNEVIIKESLLSFKMIVENIDPQSVAHQFVAFNEGVHVKFCSLGAGFFPLYYAFCIRIPGIKIHTSTLNIDVWDSCLNATINIQTLSSNKVNSYFIGTSLDSLKEKEIDSSFEAVSSDSKEDILKNLENQTLLVEGKSHENEIYANSNDNKPIESVKKGNDNINDENQESREENSTLVNSRPVADKTKFKNRTLSESNELPEVFSCGKRSILKGSRSLSESHTDDYNAWSSLDSESHEDLATNKKTVRFSDVVSKKIF</sequence>
<feature type="compositionally biased region" description="Basic and acidic residues" evidence="4">
    <location>
        <begin position="576"/>
        <end position="585"/>
    </location>
</feature>
<dbReference type="Pfam" id="PF08190">
    <property type="entry name" value="PIH1"/>
    <property type="match status" value="1"/>
</dbReference>
<dbReference type="FunCoup" id="T1HKY8">
    <property type="interactions" value="261"/>
</dbReference>
<dbReference type="EMBL" id="ACPB03003775">
    <property type="status" value="NOT_ANNOTATED_CDS"/>
    <property type="molecule type" value="Genomic_DNA"/>
</dbReference>
<proteinExistence type="inferred from homology"/>
<dbReference type="HOGENOM" id="CLU_012715_0_0_1"/>
<dbReference type="GO" id="GO:0070286">
    <property type="term" value="P:axonemal dynein complex assembly"/>
    <property type="evidence" value="ECO:0007669"/>
    <property type="project" value="UniProtKB-UniRule"/>
</dbReference>
<dbReference type="InterPro" id="IPR041442">
    <property type="entry name" value="PIH1D1/2/3_CS-like"/>
</dbReference>
<comment type="similarity">
    <text evidence="3">Belongs to the PIH1 family. Kintoun subfamily.</text>
</comment>
<dbReference type="EnsemblMetazoa" id="RPRC004712-RA">
    <property type="protein sequence ID" value="RPRC004712-PA"/>
    <property type="gene ID" value="RPRC004712"/>
</dbReference>
<dbReference type="VEuPathDB" id="VectorBase:RPRC004712"/>
<dbReference type="HAMAP" id="MF_03069">
    <property type="entry name" value="Kintoun"/>
    <property type="match status" value="1"/>
</dbReference>
<name>T1HKY8_RHOPR</name>
<comment type="function">
    <text evidence="3">Required for cytoplasmic pre-assembly of axonemal dyneins, thereby playing a central role in motility in cilia and flagella. Involved in pre-assembly of dynein arm complexes in the cytoplasm before intraflagellar transport loads them for the ciliary compartment.</text>
</comment>
<feature type="domain" description="PIH1 N-terminal" evidence="5">
    <location>
        <begin position="40"/>
        <end position="200"/>
    </location>
</feature>
<feature type="domain" description="PIH1D1/2/3 CS-like" evidence="6">
    <location>
        <begin position="245"/>
        <end position="346"/>
    </location>
</feature>
<dbReference type="GO" id="GO:0120293">
    <property type="term" value="C:dynein axonemal particle"/>
    <property type="evidence" value="ECO:0007669"/>
    <property type="project" value="UniProtKB-SubCell"/>
</dbReference>
<evidence type="ECO:0000256" key="2">
    <source>
        <dbReference type="ARBA" id="ARBA00024190"/>
    </source>
</evidence>
<dbReference type="PANTHER" id="PTHR22997:SF3">
    <property type="entry name" value="PROTEIN KINTOUN"/>
    <property type="match status" value="1"/>
</dbReference>
<feature type="region of interest" description="Disordered" evidence="4">
    <location>
        <begin position="563"/>
        <end position="605"/>
    </location>
</feature>
<evidence type="ECO:0000256" key="3">
    <source>
        <dbReference type="HAMAP-Rule" id="MF_03069"/>
    </source>
</evidence>
<accession>T1HKY8</accession>
<dbReference type="InParanoid" id="T1HKY8"/>
<reference evidence="7" key="1">
    <citation type="submission" date="2015-05" db="UniProtKB">
        <authorList>
            <consortium name="EnsemblMetazoa"/>
        </authorList>
    </citation>
    <scope>IDENTIFICATION</scope>
</reference>
<dbReference type="AlphaFoldDB" id="T1HKY8"/>
<evidence type="ECO:0000256" key="4">
    <source>
        <dbReference type="SAM" id="MobiDB-lite"/>
    </source>
</evidence>
<evidence type="ECO:0000259" key="6">
    <source>
        <dbReference type="Pfam" id="PF18201"/>
    </source>
</evidence>
<evidence type="ECO:0000256" key="1">
    <source>
        <dbReference type="ARBA" id="ARBA00022490"/>
    </source>
</evidence>
<dbReference type="InterPro" id="IPR050734">
    <property type="entry name" value="PIH1/Kintoun_subfamily"/>
</dbReference>
<keyword evidence="8" id="KW-1185">Reference proteome</keyword>
<dbReference type="Proteomes" id="UP000015103">
    <property type="component" value="Unassembled WGS sequence"/>
</dbReference>
<dbReference type="InterPro" id="IPR034727">
    <property type="entry name" value="Kintoun"/>
</dbReference>
<dbReference type="InterPro" id="IPR012981">
    <property type="entry name" value="PIH1_N"/>
</dbReference>
<organism evidence="7 8">
    <name type="scientific">Rhodnius prolixus</name>
    <name type="common">Triatomid bug</name>
    <dbReference type="NCBI Taxonomy" id="13249"/>
    <lineage>
        <taxon>Eukaryota</taxon>
        <taxon>Metazoa</taxon>
        <taxon>Ecdysozoa</taxon>
        <taxon>Arthropoda</taxon>
        <taxon>Hexapoda</taxon>
        <taxon>Insecta</taxon>
        <taxon>Pterygota</taxon>
        <taxon>Neoptera</taxon>
        <taxon>Paraneoptera</taxon>
        <taxon>Hemiptera</taxon>
        <taxon>Heteroptera</taxon>
        <taxon>Panheteroptera</taxon>
        <taxon>Cimicomorpha</taxon>
        <taxon>Reduviidae</taxon>
        <taxon>Triatominae</taxon>
        <taxon>Rhodnius</taxon>
    </lineage>
</organism>
<dbReference type="STRING" id="13249.T1HKY8"/>
<dbReference type="eggNOG" id="KOG4356">
    <property type="taxonomic scope" value="Eukaryota"/>
</dbReference>
<dbReference type="Pfam" id="PF18201">
    <property type="entry name" value="PIH1_CS"/>
    <property type="match status" value="1"/>
</dbReference>
<evidence type="ECO:0000313" key="8">
    <source>
        <dbReference type="Proteomes" id="UP000015103"/>
    </source>
</evidence>
<dbReference type="PANTHER" id="PTHR22997">
    <property type="entry name" value="PIH1 DOMAIN-CONTAINING PROTEIN 1"/>
    <property type="match status" value="1"/>
</dbReference>
<dbReference type="OMA" id="SHENEIY"/>
<evidence type="ECO:0000313" key="7">
    <source>
        <dbReference type="EnsemblMetazoa" id="RPRC004712-PA"/>
    </source>
</evidence>
<keyword evidence="1 3" id="KW-0963">Cytoplasm</keyword>
<comment type="subcellular location">
    <subcellularLocation>
        <location evidence="3">Cytoplasm</location>
    </subcellularLocation>
    <subcellularLocation>
        <location evidence="2">Dynein axonemal particle</location>
    </subcellularLocation>
</comment>
<evidence type="ECO:0000259" key="5">
    <source>
        <dbReference type="Pfam" id="PF08190"/>
    </source>
</evidence>
<protein>
    <recommendedName>
        <fullName evidence="3">Protein kintoun</fullName>
    </recommendedName>
    <alternativeName>
        <fullName evidence="3">Dynein assembly factor 2, axonemal homolog</fullName>
    </alternativeName>
</protein>
<dbReference type="GO" id="GO:0060285">
    <property type="term" value="P:cilium-dependent cell motility"/>
    <property type="evidence" value="ECO:0007669"/>
    <property type="project" value="UniProtKB-UniRule"/>
</dbReference>